<dbReference type="SUPFAM" id="SSF48371">
    <property type="entry name" value="ARM repeat"/>
    <property type="match status" value="1"/>
</dbReference>
<accession>A0A940IHM9</accession>
<feature type="chain" id="PRO_5037439889" evidence="1">
    <location>
        <begin position="20"/>
        <end position="721"/>
    </location>
</feature>
<dbReference type="InterPro" id="IPR016024">
    <property type="entry name" value="ARM-type_fold"/>
</dbReference>
<gene>
    <name evidence="2" type="ORF">IAB75_02285</name>
</gene>
<organism evidence="2 3">
    <name type="scientific">Candidatus Cryptobacteroides avicola</name>
    <dbReference type="NCBI Taxonomy" id="2840757"/>
    <lineage>
        <taxon>Bacteria</taxon>
        <taxon>Pseudomonadati</taxon>
        <taxon>Bacteroidota</taxon>
        <taxon>Bacteroidia</taxon>
        <taxon>Bacteroidales</taxon>
        <taxon>Candidatus Cryptobacteroides</taxon>
    </lineage>
</organism>
<dbReference type="InterPro" id="IPR011989">
    <property type="entry name" value="ARM-like"/>
</dbReference>
<comment type="caution">
    <text evidence="2">The sequence shown here is derived from an EMBL/GenBank/DDBJ whole genome shotgun (WGS) entry which is preliminary data.</text>
</comment>
<evidence type="ECO:0000313" key="2">
    <source>
        <dbReference type="EMBL" id="MBO8482934.1"/>
    </source>
</evidence>
<protein>
    <submittedName>
        <fullName evidence="2">HEAT repeat domain-containing protein</fullName>
    </submittedName>
</protein>
<evidence type="ECO:0000256" key="1">
    <source>
        <dbReference type="SAM" id="SignalP"/>
    </source>
</evidence>
<feature type="signal peptide" evidence="1">
    <location>
        <begin position="1"/>
        <end position="19"/>
    </location>
</feature>
<sequence length="721" mass="80711">MKKLFLSVFCALSVFALSAKYTPSVALVVDSGTRTAAGEGLSLYAGAIMEDGKEVIVIEDVWHCPDSIRAHLETLYRTRNLEGAVFIGDIPIPMIRDAQHLTTAFKMDQSRDWKESSVPSDRFYDDFDLKFDFLREDEDSPLYFYYSLRADSPQYISSDIYSARIKAPAVPGRTKHEAVDECLRKLAAAKSGARVIDKVLHFAGHGYNSESHRARTDENWVLRHHFPQLDNDRDAHLCFINYDEDPFVKPRLKAALADSDIDIAVLHHHGAEDTQYLGETPAPVTVKDYIESVRRIFRGKVSGSRDPGAARDRFVSSYGVPGEWADGVSDPEVMAADSVFAAGMDMHIQDLADFTPQARFVMLDACFNGAFLQDDYIAGHYVFGDGGTVAVKANSVNTLQDIWSTELIGLLGCGVSIGNWAKELFTLESHIIGDPTYRFAPSVDGVPAGLDMAVTERRSDTSYWRRLFKKTDIPDLKALSLVMLAREGALPQESLMRLLADDPDPVVRTEAYALLKKYLAPDLAEATRVALSDSYELLSRLAAAVAVKSGDRDLLPVLVKLYFDPSTPTRVYFQVRDAFDQYPASEVLAALDMVRADSPLWPEEAAYEAFRKSLERSEQMMYSELGELGDTDIPFRKRRPIVTPQRNKCQTQPLDAMLSYLRDGTDNEMRLLIAETLGWYVYSSGKERIISFLGTQLGRESDPQVKNEIVKTLNRLSQVKY</sequence>
<proteinExistence type="predicted"/>
<dbReference type="Gene3D" id="1.25.10.10">
    <property type="entry name" value="Leucine-rich Repeat Variant"/>
    <property type="match status" value="1"/>
</dbReference>
<keyword evidence="1" id="KW-0732">Signal</keyword>
<reference evidence="2" key="2">
    <citation type="journal article" date="2021" name="PeerJ">
        <title>Extensive microbial diversity within the chicken gut microbiome revealed by metagenomics and culture.</title>
        <authorList>
            <person name="Gilroy R."/>
            <person name="Ravi A."/>
            <person name="Getino M."/>
            <person name="Pursley I."/>
            <person name="Horton D.L."/>
            <person name="Alikhan N.F."/>
            <person name="Baker D."/>
            <person name="Gharbi K."/>
            <person name="Hall N."/>
            <person name="Watson M."/>
            <person name="Adriaenssens E.M."/>
            <person name="Foster-Nyarko E."/>
            <person name="Jarju S."/>
            <person name="Secka A."/>
            <person name="Antonio M."/>
            <person name="Oren A."/>
            <person name="Chaudhuri R.R."/>
            <person name="La Ragione R."/>
            <person name="Hildebrand F."/>
            <person name="Pallen M.J."/>
        </authorList>
    </citation>
    <scope>NUCLEOTIDE SEQUENCE</scope>
    <source>
        <strain evidence="2">G3-8215</strain>
    </source>
</reference>
<evidence type="ECO:0000313" key="3">
    <source>
        <dbReference type="Proteomes" id="UP000725002"/>
    </source>
</evidence>
<dbReference type="EMBL" id="JADILV010000014">
    <property type="protein sequence ID" value="MBO8482934.1"/>
    <property type="molecule type" value="Genomic_DNA"/>
</dbReference>
<dbReference type="AlphaFoldDB" id="A0A940IHM9"/>
<dbReference type="Proteomes" id="UP000725002">
    <property type="component" value="Unassembled WGS sequence"/>
</dbReference>
<name>A0A940IHM9_9BACT</name>
<reference evidence="2" key="1">
    <citation type="submission" date="2020-10" db="EMBL/GenBank/DDBJ databases">
        <authorList>
            <person name="Gilroy R."/>
        </authorList>
    </citation>
    <scope>NUCLEOTIDE SEQUENCE</scope>
    <source>
        <strain evidence="2">G3-8215</strain>
    </source>
</reference>